<dbReference type="CDD" id="cd03244">
    <property type="entry name" value="ABCC_MRP_domain2"/>
    <property type="match status" value="1"/>
</dbReference>
<keyword evidence="5" id="KW-0547">Nucleotide-binding</keyword>
<dbReference type="InterPro" id="IPR011527">
    <property type="entry name" value="ABC1_TM_dom"/>
</dbReference>
<feature type="domain" description="ABC transmembrane type-1" evidence="12">
    <location>
        <begin position="803"/>
        <end position="1076"/>
    </location>
</feature>
<evidence type="ECO:0000256" key="10">
    <source>
        <dbReference type="SAM" id="Phobius"/>
    </source>
</evidence>
<dbReference type="Proteomes" id="UP001465976">
    <property type="component" value="Unassembled WGS sequence"/>
</dbReference>
<feature type="domain" description="ABC transmembrane type-1" evidence="12">
    <location>
        <begin position="201"/>
        <end position="400"/>
    </location>
</feature>
<dbReference type="InterPro" id="IPR036640">
    <property type="entry name" value="ABC1_TM_sf"/>
</dbReference>
<evidence type="ECO:0008006" key="15">
    <source>
        <dbReference type="Google" id="ProtNLM"/>
    </source>
</evidence>
<dbReference type="Pfam" id="PF00005">
    <property type="entry name" value="ABC_tran"/>
    <property type="match status" value="2"/>
</dbReference>
<dbReference type="CDD" id="cd18606">
    <property type="entry name" value="ABC_6TM_YOR1_D2_like"/>
    <property type="match status" value="1"/>
</dbReference>
<feature type="transmembrane region" description="Helical" evidence="10">
    <location>
        <begin position="908"/>
        <end position="931"/>
    </location>
</feature>
<evidence type="ECO:0000256" key="8">
    <source>
        <dbReference type="ARBA" id="ARBA00023136"/>
    </source>
</evidence>
<feature type="compositionally biased region" description="Basic and acidic residues" evidence="9">
    <location>
        <begin position="455"/>
        <end position="475"/>
    </location>
</feature>
<dbReference type="PANTHER" id="PTHR24223:SF456">
    <property type="entry name" value="MULTIDRUG RESISTANCE-ASSOCIATED PROTEIN LETHAL(2)03659"/>
    <property type="match status" value="1"/>
</dbReference>
<evidence type="ECO:0000256" key="2">
    <source>
        <dbReference type="ARBA" id="ARBA00009726"/>
    </source>
</evidence>
<dbReference type="InterPro" id="IPR017871">
    <property type="entry name" value="ABC_transporter-like_CS"/>
</dbReference>
<dbReference type="PROSITE" id="PS50893">
    <property type="entry name" value="ABC_TRANSPORTER_2"/>
    <property type="match status" value="2"/>
</dbReference>
<dbReference type="EMBL" id="JBAHYK010000352">
    <property type="protein sequence ID" value="KAL0574913.1"/>
    <property type="molecule type" value="Genomic_DNA"/>
</dbReference>
<reference evidence="13 14" key="1">
    <citation type="submission" date="2024-02" db="EMBL/GenBank/DDBJ databases">
        <title>A draft genome for the cacao thread blight pathogen Marasmius crinis-equi.</title>
        <authorList>
            <person name="Cohen S.P."/>
            <person name="Baruah I.K."/>
            <person name="Amoako-Attah I."/>
            <person name="Bukari Y."/>
            <person name="Meinhardt L.W."/>
            <person name="Bailey B.A."/>
        </authorList>
    </citation>
    <scope>NUCLEOTIDE SEQUENCE [LARGE SCALE GENOMIC DNA]</scope>
    <source>
        <strain evidence="13 14">GH-76</strain>
    </source>
</reference>
<evidence type="ECO:0000313" key="14">
    <source>
        <dbReference type="Proteomes" id="UP001465976"/>
    </source>
</evidence>
<proteinExistence type="inferred from homology"/>
<dbReference type="SUPFAM" id="SSF52540">
    <property type="entry name" value="P-loop containing nucleoside triphosphate hydrolases"/>
    <property type="match status" value="2"/>
</dbReference>
<comment type="caution">
    <text evidence="13">The sequence shown here is derived from an EMBL/GenBank/DDBJ whole genome shotgun (WGS) entry which is preliminary data.</text>
</comment>
<evidence type="ECO:0000259" key="12">
    <source>
        <dbReference type="PROSITE" id="PS50929"/>
    </source>
</evidence>
<dbReference type="SUPFAM" id="SSF90123">
    <property type="entry name" value="ABC transporter transmembrane region"/>
    <property type="match status" value="2"/>
</dbReference>
<feature type="domain" description="ABC transporter" evidence="11">
    <location>
        <begin position="500"/>
        <end position="737"/>
    </location>
</feature>
<evidence type="ECO:0000256" key="6">
    <source>
        <dbReference type="ARBA" id="ARBA00022840"/>
    </source>
</evidence>
<keyword evidence="14" id="KW-1185">Reference proteome</keyword>
<dbReference type="InterPro" id="IPR003593">
    <property type="entry name" value="AAA+_ATPase"/>
</dbReference>
<dbReference type="InterPro" id="IPR050173">
    <property type="entry name" value="ABC_transporter_C-like"/>
</dbReference>
<feature type="compositionally biased region" description="Basic and acidic residues" evidence="9">
    <location>
        <begin position="63"/>
        <end position="74"/>
    </location>
</feature>
<dbReference type="CDD" id="cd03250">
    <property type="entry name" value="ABCC_MRP_domain1"/>
    <property type="match status" value="1"/>
</dbReference>
<feature type="transmembrane region" description="Helical" evidence="10">
    <location>
        <begin position="791"/>
        <end position="810"/>
    </location>
</feature>
<evidence type="ECO:0000313" key="13">
    <source>
        <dbReference type="EMBL" id="KAL0574913.1"/>
    </source>
</evidence>
<evidence type="ECO:0000256" key="5">
    <source>
        <dbReference type="ARBA" id="ARBA00022741"/>
    </source>
</evidence>
<feature type="transmembrane region" description="Helical" evidence="10">
    <location>
        <begin position="259"/>
        <end position="280"/>
    </location>
</feature>
<evidence type="ECO:0000256" key="3">
    <source>
        <dbReference type="ARBA" id="ARBA00022448"/>
    </source>
</evidence>
<feature type="transmembrane region" description="Helical" evidence="10">
    <location>
        <begin position="232"/>
        <end position="253"/>
    </location>
</feature>
<dbReference type="SMART" id="SM00382">
    <property type="entry name" value="AAA"/>
    <property type="match status" value="2"/>
</dbReference>
<dbReference type="PROSITE" id="PS50929">
    <property type="entry name" value="ABC_TM1F"/>
    <property type="match status" value="2"/>
</dbReference>
<gene>
    <name evidence="13" type="ORF">V5O48_007057</name>
</gene>
<feature type="region of interest" description="Disordered" evidence="9">
    <location>
        <begin position="51"/>
        <end position="86"/>
    </location>
</feature>
<feature type="transmembrane region" description="Helical" evidence="10">
    <location>
        <begin position="937"/>
        <end position="956"/>
    </location>
</feature>
<dbReference type="Gene3D" id="3.40.50.300">
    <property type="entry name" value="P-loop containing nucleotide triphosphate hydrolases"/>
    <property type="match status" value="2"/>
</dbReference>
<keyword evidence="4 10" id="KW-0812">Transmembrane</keyword>
<evidence type="ECO:0000259" key="11">
    <source>
        <dbReference type="PROSITE" id="PS50893"/>
    </source>
</evidence>
<feature type="domain" description="ABC transporter" evidence="11">
    <location>
        <begin position="1114"/>
        <end position="1363"/>
    </location>
</feature>
<evidence type="ECO:0000256" key="9">
    <source>
        <dbReference type="SAM" id="MobiDB-lite"/>
    </source>
</evidence>
<protein>
    <recommendedName>
        <fullName evidence="15">Multidrug resistance-associated ABC transporter</fullName>
    </recommendedName>
</protein>
<feature type="transmembrane region" description="Helical" evidence="10">
    <location>
        <begin position="839"/>
        <end position="863"/>
    </location>
</feature>
<evidence type="ECO:0000256" key="4">
    <source>
        <dbReference type="ARBA" id="ARBA00022692"/>
    </source>
</evidence>
<dbReference type="PROSITE" id="PS00211">
    <property type="entry name" value="ABC_TRANSPORTER_1"/>
    <property type="match status" value="2"/>
</dbReference>
<sequence length="1390" mass="153343">MASFRAKCVRSTLIPCHGITDLWEIPPDSTTTALTDQVETAFYARCSPEQRPLAFRGGPEDTNSEKEKESKDEKEDTAEGPAKEAGTNKYDASITKALHAVFFVRWWFAGLLQLCSDALKITTPLVNQILLTWLSESYLFFRTTEEERAAAGINLNTPRGVGFGIGLAFAIFSMQEVASLLTIHTTNLCVNLGLWSRASTVFRKSLRLSGKARADHTTGEIMTMISTDATRVDHFAILWSCPVELIVGIGLLIKTLGYSALVGLGVLILGLPVQGIFAVIMMKQRQKGVKITDARVRLTQEVFQGIRLLKYYAWEDFYTEQIAKLRRGELATIKKSSIAQSGLVACISFIPLVASILSFITYSLTGHDLTVATIFTALQFFNIIRTPMVMLPLVLSGLSEYIVAVKRLSTFLVAEERPEPPAIDFQCKHAIRVEDASFTWDSVIGLEAKLDKKEKEKEEVAKREKDEKEKKEKEKKAKKGKKKKKPGTDEEEKEDPSLPTTTADLSETAEDEKPAQEPFQLKNINMTVPRGAFVAIVGQIGSGKAILRKLKVFLQSSILQGLLGEMKKTHGRIVYGGTVAYVSQAPWIKNATIRDNITGGDLDEIRLKQTIAACSLERDIKSLTDGLNTEIGEKGINLSGGQKARVSLARAAYATSDIVLLDDPLSAVDSYVGKEILENCILSGPFASRTRVLVTHALHVLDKTDYIYVVEDGCIKEEGSYQDLLQNGPTFSRLINEYGKQETDALAPGKIKPVANDPDSKEEVSDKVAEVLMQDEERNTGAVTWATYGNYFRHAGSIAWAPFILFLLALTQSSEVGNNLTLGFWTSLSIKGFDNGDYMALYAGFGAAQALFTYIISYAVAIIGVHASFSMFRAALNSVLRSPVSFFDTTPMGRILSRLSKDQDTLDAVLPMNTLSFIFVAASVLGTMGLVFYTIPLVGIMFGPTALLYYAMSIFYRRTSVEIKRLDSLSRSAFYSSYSETLTGLATIRAYRHESKALDDAETKLDQENRAYYITVALQRWLAVRLDLFSNILILGIGLAAANNRTTLNPAKIGVVLTYALSLTEVFSHLITTFAANEQNMNAVERLLVYTTLPPEKDEKAQEPPAEWPSQGEIEFKNVDFAYREGLPLVLKNVSFRIKSGEKIGVVGRTGAGKSSIIQALFRISQLNAGSIEIDSQDINAVSLQRLRTGIALVPQDSTLFLGTLRENLDPLHTRTDAELISAMRRSWLLPSDRSGDNVGDSRFSLDSTVGDEGSNFSAGEKQLVALCRALVRQSRILVLDEATSNVDVETDTKLQQAIKSEFADSTILCVAHRLNTIDFRPLTARQAHYDRIMVMDDGKLAEFDGVLELFDNESSIFRSLCDEASLGREDILKIREVYGQGPPPTNSTS</sequence>
<keyword evidence="8 10" id="KW-0472">Membrane</keyword>
<keyword evidence="6" id="KW-0067">ATP-binding</keyword>
<feature type="compositionally biased region" description="Basic residues" evidence="9">
    <location>
        <begin position="476"/>
        <end position="485"/>
    </location>
</feature>
<comment type="similarity">
    <text evidence="2">Belongs to the ABC transporter superfamily. ABCC family. Conjugate transporter (TC 3.A.1.208) subfamily.</text>
</comment>
<feature type="transmembrane region" description="Helical" evidence="10">
    <location>
        <begin position="1022"/>
        <end position="1042"/>
    </location>
</feature>
<dbReference type="InterPro" id="IPR003439">
    <property type="entry name" value="ABC_transporter-like_ATP-bd"/>
</dbReference>
<evidence type="ECO:0000256" key="1">
    <source>
        <dbReference type="ARBA" id="ARBA00004141"/>
    </source>
</evidence>
<feature type="region of interest" description="Disordered" evidence="9">
    <location>
        <begin position="455"/>
        <end position="522"/>
    </location>
</feature>
<dbReference type="InterPro" id="IPR027417">
    <property type="entry name" value="P-loop_NTPase"/>
</dbReference>
<dbReference type="Pfam" id="PF00664">
    <property type="entry name" value="ABC_membrane"/>
    <property type="match status" value="2"/>
</dbReference>
<dbReference type="Gene3D" id="1.20.1560.10">
    <property type="entry name" value="ABC transporter type 1, transmembrane domain"/>
    <property type="match status" value="2"/>
</dbReference>
<keyword evidence="3" id="KW-0813">Transport</keyword>
<feature type="transmembrane region" description="Helical" evidence="10">
    <location>
        <begin position="342"/>
        <end position="362"/>
    </location>
</feature>
<keyword evidence="7 10" id="KW-1133">Transmembrane helix</keyword>
<feature type="transmembrane region" description="Helical" evidence="10">
    <location>
        <begin position="374"/>
        <end position="398"/>
    </location>
</feature>
<dbReference type="PANTHER" id="PTHR24223">
    <property type="entry name" value="ATP-BINDING CASSETTE SUB-FAMILY C"/>
    <property type="match status" value="1"/>
</dbReference>
<comment type="subcellular location">
    <subcellularLocation>
        <location evidence="1">Membrane</location>
        <topology evidence="1">Multi-pass membrane protein</topology>
    </subcellularLocation>
</comment>
<dbReference type="CDD" id="cd18597">
    <property type="entry name" value="ABC_6TM_YOR1_D1_like"/>
    <property type="match status" value="1"/>
</dbReference>
<organism evidence="13 14">
    <name type="scientific">Marasmius crinis-equi</name>
    <dbReference type="NCBI Taxonomy" id="585013"/>
    <lineage>
        <taxon>Eukaryota</taxon>
        <taxon>Fungi</taxon>
        <taxon>Dikarya</taxon>
        <taxon>Basidiomycota</taxon>
        <taxon>Agaricomycotina</taxon>
        <taxon>Agaricomycetes</taxon>
        <taxon>Agaricomycetidae</taxon>
        <taxon>Agaricales</taxon>
        <taxon>Marasmiineae</taxon>
        <taxon>Marasmiaceae</taxon>
        <taxon>Marasmius</taxon>
    </lineage>
</organism>
<name>A0ABR3FHT7_9AGAR</name>
<evidence type="ECO:0000256" key="7">
    <source>
        <dbReference type="ARBA" id="ARBA00022989"/>
    </source>
</evidence>
<accession>A0ABR3FHT7</accession>